<accession>A0A6G3ZWC7</accession>
<protein>
    <submittedName>
        <fullName evidence="1">Uncharacterized protein</fullName>
    </submittedName>
</protein>
<dbReference type="RefSeq" id="WP_163945683.1">
    <property type="nucleotide sequence ID" value="NZ_JAAIKC010000003.1"/>
</dbReference>
<proteinExistence type="predicted"/>
<dbReference type="AlphaFoldDB" id="A0A6G3ZWC7"/>
<evidence type="ECO:0000313" key="1">
    <source>
        <dbReference type="EMBL" id="NEW06513.1"/>
    </source>
</evidence>
<organism evidence="1">
    <name type="scientific">Paenibacillus sp. SYP-B3998</name>
    <dbReference type="NCBI Taxonomy" id="2678564"/>
    <lineage>
        <taxon>Bacteria</taxon>
        <taxon>Bacillati</taxon>
        <taxon>Bacillota</taxon>
        <taxon>Bacilli</taxon>
        <taxon>Bacillales</taxon>
        <taxon>Paenibacillaceae</taxon>
        <taxon>Paenibacillus</taxon>
    </lineage>
</organism>
<dbReference type="EMBL" id="JAAIKC010000003">
    <property type="protein sequence ID" value="NEW06513.1"/>
    <property type="molecule type" value="Genomic_DNA"/>
</dbReference>
<sequence>MSSRFKVRTYCSSSSCEYVRKEDVVQAINYESAYGLALQYNEAPAKPECPICGEQMAFYSYTLIDDPWLPRH</sequence>
<gene>
    <name evidence="1" type="ORF">GK047_10870</name>
</gene>
<name>A0A6G3ZWC7_9BACL</name>
<comment type="caution">
    <text evidence="1">The sequence shown here is derived from an EMBL/GenBank/DDBJ whole genome shotgun (WGS) entry which is preliminary data.</text>
</comment>
<reference evidence="1" key="1">
    <citation type="submission" date="2020-02" db="EMBL/GenBank/DDBJ databases">
        <authorList>
            <person name="Shen X.-R."/>
            <person name="Zhang Y.-X."/>
        </authorList>
    </citation>
    <scope>NUCLEOTIDE SEQUENCE</scope>
    <source>
        <strain evidence="1">SYP-B3998</strain>
    </source>
</reference>